<proteinExistence type="predicted"/>
<evidence type="ECO:0000313" key="1">
    <source>
        <dbReference type="EMBL" id="AGW12847.1"/>
    </source>
</evidence>
<dbReference type="EMBL" id="CP006585">
    <property type="protein sequence ID" value="AGW12847.1"/>
    <property type="molecule type" value="Genomic_DNA"/>
</dbReference>
<gene>
    <name evidence="1" type="ORF">DGI_0965</name>
</gene>
<sequence>MGGHVLEQHWCARYLGGKWGETHDCFSWFVVISREQFGRDIPNLWVDHTRLLSQAMRGLHDPGQHYPCRPTETPKEGDAVLMTQGQRAHHIGMVVFPGGDGGRLHVLHALERIGVVCTDRRTLRVNGWKIVGYWTPADPAGLGDLGGANA</sequence>
<dbReference type="STRING" id="1121448.DGI_0965"/>
<dbReference type="SUPFAM" id="SSF54001">
    <property type="entry name" value="Cysteine proteinases"/>
    <property type="match status" value="1"/>
</dbReference>
<accession>T2GA99</accession>
<dbReference type="PATRIC" id="fig|1121448.10.peg.968"/>
<name>T2GA99_MEGG1</name>
<evidence type="ECO:0008006" key="3">
    <source>
        <dbReference type="Google" id="ProtNLM"/>
    </source>
</evidence>
<protein>
    <recommendedName>
        <fullName evidence="3">NlpC/P60 domain-containing protein</fullName>
    </recommendedName>
</protein>
<reference evidence="1 2" key="1">
    <citation type="journal article" date="2013" name="J. Bacteriol.">
        <title>Roles of HynAB and Ech, the only two hydrogenases found in the model sulfate reducer Desulfovibrio gigas.</title>
        <authorList>
            <person name="Morais-Silva F.O."/>
            <person name="Santos C.I."/>
            <person name="Rodrigues R."/>
            <person name="Pereira I.A."/>
            <person name="Rodrigues-Pousada C."/>
        </authorList>
    </citation>
    <scope>NUCLEOTIDE SEQUENCE [LARGE SCALE GENOMIC DNA]</scope>
    <source>
        <strain evidence="2">ATCC 19364 / DSM 1382 / NCIMB 9332 / VKM B-1759</strain>
    </source>
</reference>
<dbReference type="eggNOG" id="COG0791">
    <property type="taxonomic scope" value="Bacteria"/>
</dbReference>
<dbReference type="KEGG" id="dgg:DGI_0965"/>
<dbReference type="Gene3D" id="3.90.1720.10">
    <property type="entry name" value="endopeptidase domain like (from Nostoc punctiforme)"/>
    <property type="match status" value="1"/>
</dbReference>
<keyword evidence="2" id="KW-1185">Reference proteome</keyword>
<dbReference type="AlphaFoldDB" id="T2GA99"/>
<reference evidence="2" key="2">
    <citation type="submission" date="2013-07" db="EMBL/GenBank/DDBJ databases">
        <authorList>
            <person name="Morais-Silva F.O."/>
            <person name="Rezende A.M."/>
            <person name="Pimentel C."/>
            <person name="Resende D.M."/>
            <person name="Santos C.I."/>
            <person name="Clemente C."/>
            <person name="de Oliveira L.M."/>
            <person name="da Silva S.M."/>
            <person name="Costa D.A."/>
            <person name="Varela-Raposo A."/>
            <person name="Horacio E.C.A."/>
            <person name="Matos M."/>
            <person name="Flores O."/>
            <person name="Ruiz J.C."/>
            <person name="Rodrigues-Pousada C."/>
        </authorList>
    </citation>
    <scope>NUCLEOTIDE SEQUENCE [LARGE SCALE GENOMIC DNA]</scope>
    <source>
        <strain evidence="2">ATCC 19364 / DSM 1382 / NCIMB 9332 / VKM B-1759</strain>
    </source>
</reference>
<evidence type="ECO:0000313" key="2">
    <source>
        <dbReference type="Proteomes" id="UP000016587"/>
    </source>
</evidence>
<dbReference type="InterPro" id="IPR038765">
    <property type="entry name" value="Papain-like_cys_pep_sf"/>
</dbReference>
<dbReference type="RefSeq" id="WP_021759564.1">
    <property type="nucleotide sequence ID" value="NC_022444.1"/>
</dbReference>
<dbReference type="HOGENOM" id="CLU_153713_0_0_7"/>
<dbReference type="Proteomes" id="UP000016587">
    <property type="component" value="Chromosome"/>
</dbReference>
<organism evidence="1 2">
    <name type="scientific">Megalodesulfovibrio gigas (strain ATCC 19364 / DSM 1382 / NCIMB 9332 / VKM B-1759)</name>
    <name type="common">Desulfovibrio gigas</name>
    <dbReference type="NCBI Taxonomy" id="1121448"/>
    <lineage>
        <taxon>Bacteria</taxon>
        <taxon>Pseudomonadati</taxon>
        <taxon>Thermodesulfobacteriota</taxon>
        <taxon>Desulfovibrionia</taxon>
        <taxon>Desulfovibrionales</taxon>
        <taxon>Desulfovibrionaceae</taxon>
        <taxon>Megalodesulfovibrio</taxon>
    </lineage>
</organism>